<keyword evidence="8 13" id="KW-1133">Transmembrane helix</keyword>
<feature type="transmembrane region" description="Helical" evidence="13">
    <location>
        <begin position="357"/>
        <end position="382"/>
    </location>
</feature>
<evidence type="ECO:0000259" key="15">
    <source>
        <dbReference type="Pfam" id="PF02214"/>
    </source>
</evidence>
<dbReference type="PANTHER" id="PTHR11537:SF254">
    <property type="entry name" value="POTASSIUM VOLTAGE-GATED CHANNEL PROTEIN SHAB"/>
    <property type="match status" value="1"/>
</dbReference>
<organism evidence="16 17">
    <name type="scientific">Batillaria attramentaria</name>
    <dbReference type="NCBI Taxonomy" id="370345"/>
    <lineage>
        <taxon>Eukaryota</taxon>
        <taxon>Metazoa</taxon>
        <taxon>Spiralia</taxon>
        <taxon>Lophotrochozoa</taxon>
        <taxon>Mollusca</taxon>
        <taxon>Gastropoda</taxon>
        <taxon>Caenogastropoda</taxon>
        <taxon>Sorbeoconcha</taxon>
        <taxon>Cerithioidea</taxon>
        <taxon>Batillariidae</taxon>
        <taxon>Batillaria</taxon>
    </lineage>
</organism>
<name>A0ABD0LEZ4_9CAEN</name>
<dbReference type="Gene3D" id="1.20.120.350">
    <property type="entry name" value="Voltage-gated potassium channels. Chain C"/>
    <property type="match status" value="1"/>
</dbReference>
<evidence type="ECO:0000256" key="7">
    <source>
        <dbReference type="ARBA" id="ARBA00022958"/>
    </source>
</evidence>
<dbReference type="Gene3D" id="3.30.710.10">
    <property type="entry name" value="Potassium Channel Kv1.1, Chain A"/>
    <property type="match status" value="1"/>
</dbReference>
<dbReference type="Pfam" id="PF02214">
    <property type="entry name" value="BTB_2"/>
    <property type="match status" value="1"/>
</dbReference>
<proteinExistence type="predicted"/>
<evidence type="ECO:0000259" key="14">
    <source>
        <dbReference type="Pfam" id="PF00520"/>
    </source>
</evidence>
<evidence type="ECO:0000256" key="3">
    <source>
        <dbReference type="ARBA" id="ARBA00022538"/>
    </source>
</evidence>
<reference evidence="16 17" key="1">
    <citation type="journal article" date="2023" name="Sci. Data">
        <title>Genome assembly of the Korean intertidal mud-creeper Batillaria attramentaria.</title>
        <authorList>
            <person name="Patra A.K."/>
            <person name="Ho P.T."/>
            <person name="Jun S."/>
            <person name="Lee S.J."/>
            <person name="Kim Y."/>
            <person name="Won Y.J."/>
        </authorList>
    </citation>
    <scope>NUCLEOTIDE SEQUENCE [LARGE SCALE GENOMIC DNA]</scope>
    <source>
        <strain evidence="16">Wonlab-2016</strain>
    </source>
</reference>
<dbReference type="PRINTS" id="PR00169">
    <property type="entry name" value="KCHANNEL"/>
</dbReference>
<keyword evidence="17" id="KW-1185">Reference proteome</keyword>
<keyword evidence="6" id="KW-0851">Voltage-gated channel</keyword>
<evidence type="ECO:0000256" key="5">
    <source>
        <dbReference type="ARBA" id="ARBA00022826"/>
    </source>
</evidence>
<accession>A0ABD0LEZ4</accession>
<keyword evidence="9" id="KW-0406">Ion transport</keyword>
<feature type="non-terminal residue" evidence="16">
    <location>
        <position position="1"/>
    </location>
</feature>
<feature type="transmembrane region" description="Helical" evidence="13">
    <location>
        <begin position="332"/>
        <end position="351"/>
    </location>
</feature>
<dbReference type="InterPro" id="IPR005821">
    <property type="entry name" value="Ion_trans_dom"/>
</dbReference>
<dbReference type="InterPro" id="IPR003131">
    <property type="entry name" value="T1-type_BTB"/>
</dbReference>
<dbReference type="GO" id="GO:0034702">
    <property type="term" value="C:monoatomic ion channel complex"/>
    <property type="evidence" value="ECO:0007669"/>
    <property type="project" value="UniProtKB-KW"/>
</dbReference>
<comment type="subcellular location">
    <subcellularLocation>
        <location evidence="1">Membrane</location>
        <topology evidence="1">Multi-pass membrane protein</topology>
    </subcellularLocation>
</comment>
<dbReference type="InterPro" id="IPR028325">
    <property type="entry name" value="VG_K_chnl"/>
</dbReference>
<keyword evidence="7" id="KW-0630">Potassium</keyword>
<evidence type="ECO:0000313" key="17">
    <source>
        <dbReference type="Proteomes" id="UP001519460"/>
    </source>
</evidence>
<evidence type="ECO:0000256" key="11">
    <source>
        <dbReference type="ARBA" id="ARBA00023303"/>
    </source>
</evidence>
<protein>
    <submittedName>
        <fullName evidence="16">Uncharacterized protein</fullName>
    </submittedName>
</protein>
<dbReference type="FunFam" id="1.10.287.70:FF:000028">
    <property type="entry name" value="potassium voltage-gated channel subfamily D member 3"/>
    <property type="match status" value="1"/>
</dbReference>
<dbReference type="SUPFAM" id="SSF81324">
    <property type="entry name" value="Voltage-gated potassium channels"/>
    <property type="match status" value="1"/>
</dbReference>
<evidence type="ECO:0000256" key="9">
    <source>
        <dbReference type="ARBA" id="ARBA00023065"/>
    </source>
</evidence>
<feature type="transmembrane region" description="Helical" evidence="13">
    <location>
        <begin position="116"/>
        <end position="134"/>
    </location>
</feature>
<feature type="region of interest" description="Disordered" evidence="12">
    <location>
        <begin position="162"/>
        <end position="181"/>
    </location>
</feature>
<dbReference type="Gene3D" id="1.10.287.70">
    <property type="match status" value="1"/>
</dbReference>
<keyword evidence="10 13" id="KW-0472">Membrane</keyword>
<evidence type="ECO:0000256" key="4">
    <source>
        <dbReference type="ARBA" id="ARBA00022692"/>
    </source>
</evidence>
<evidence type="ECO:0000256" key="2">
    <source>
        <dbReference type="ARBA" id="ARBA00022448"/>
    </source>
</evidence>
<dbReference type="Pfam" id="PF00520">
    <property type="entry name" value="Ion_trans"/>
    <property type="match status" value="1"/>
</dbReference>
<comment type="caution">
    <text evidence="16">The sequence shown here is derived from an EMBL/GenBank/DDBJ whole genome shotgun (WGS) entry which is preliminary data.</text>
</comment>
<feature type="domain" description="Potassium channel tetramerisation-type BTB" evidence="15">
    <location>
        <begin position="6"/>
        <end position="56"/>
    </location>
</feature>
<keyword evidence="5" id="KW-0631">Potassium channel</keyword>
<dbReference type="EMBL" id="JACVVK020000054">
    <property type="protein sequence ID" value="KAK7497887.1"/>
    <property type="molecule type" value="Genomic_DNA"/>
</dbReference>
<dbReference type="PANTHER" id="PTHR11537">
    <property type="entry name" value="VOLTAGE-GATED POTASSIUM CHANNEL"/>
    <property type="match status" value="1"/>
</dbReference>
<evidence type="ECO:0000256" key="13">
    <source>
        <dbReference type="SAM" id="Phobius"/>
    </source>
</evidence>
<evidence type="ECO:0000256" key="1">
    <source>
        <dbReference type="ARBA" id="ARBA00004141"/>
    </source>
</evidence>
<evidence type="ECO:0000256" key="8">
    <source>
        <dbReference type="ARBA" id="ARBA00022989"/>
    </source>
</evidence>
<evidence type="ECO:0000313" key="16">
    <source>
        <dbReference type="EMBL" id="KAK7497887.1"/>
    </source>
</evidence>
<evidence type="ECO:0000256" key="10">
    <source>
        <dbReference type="ARBA" id="ARBA00023136"/>
    </source>
</evidence>
<dbReference type="AlphaFoldDB" id="A0ABD0LEZ4"/>
<dbReference type="SUPFAM" id="SSF54695">
    <property type="entry name" value="POZ domain"/>
    <property type="match status" value="1"/>
</dbReference>
<gene>
    <name evidence="16" type="ORF">BaRGS_00010758</name>
</gene>
<dbReference type="InterPro" id="IPR011333">
    <property type="entry name" value="SKP1/BTB/POZ_sf"/>
</dbReference>
<keyword evidence="4 13" id="KW-0812">Transmembrane</keyword>
<dbReference type="InterPro" id="IPR027359">
    <property type="entry name" value="Volt_channel_dom_sf"/>
</dbReference>
<dbReference type="GO" id="GO:0005267">
    <property type="term" value="F:potassium channel activity"/>
    <property type="evidence" value="ECO:0007669"/>
    <property type="project" value="UniProtKB-KW"/>
</dbReference>
<feature type="domain" description="Ion transport" evidence="14">
    <location>
        <begin position="189"/>
        <end position="387"/>
    </location>
</feature>
<keyword evidence="2" id="KW-0813">Transport</keyword>
<evidence type="ECO:0000256" key="6">
    <source>
        <dbReference type="ARBA" id="ARBA00022882"/>
    </source>
</evidence>
<feature type="transmembrane region" description="Helical" evidence="13">
    <location>
        <begin position="299"/>
        <end position="320"/>
    </location>
</feature>
<sequence length="395" mass="44953">CEPNITMYFTRDVRSFEAIVNFAQSDELHLPGQVCPKLFAQELAFWGVDLDLLQPCCFPNVVRFLDEQEKITAFHRAGKPTPDPARTGKCSCTWHQFRALVWDVLDDPGSGFLGKMYFFVMCMMVVTSTFAIVAGTHSSFQRELTPAEREYYGEHSDLLTSEEHKNHSATNNGNLSNAHNDTQERDHSKFYQEVDWLGTLTTTTNAFFTVDYLLRCMFLPHLRLIVCDPINVTDGLALLATLIKYLIENGLPKEKLTGSHSDVFNMLLLLRIFRFLRPMSKIRGFRVLYYTLKCSFLELTLVFTVTLLLVTVFASLLYYCGDRQSMKSIPDAMWYALVTMTTVGYGDVVPMEFRTKLIGSMCMLIGVVLISMTMPIIVSNFLTLYANSKIKPVTI</sequence>
<feature type="compositionally biased region" description="Polar residues" evidence="12">
    <location>
        <begin position="168"/>
        <end position="180"/>
    </location>
</feature>
<keyword evidence="3" id="KW-0633">Potassium transport</keyword>
<dbReference type="Proteomes" id="UP001519460">
    <property type="component" value="Unassembled WGS sequence"/>
</dbReference>
<evidence type="ECO:0000256" key="12">
    <source>
        <dbReference type="SAM" id="MobiDB-lite"/>
    </source>
</evidence>
<keyword evidence="11" id="KW-0407">Ion channel</keyword>